<dbReference type="Proteomes" id="UP000286954">
    <property type="component" value="Chromosome"/>
</dbReference>
<keyword evidence="4" id="KW-1185">Reference proteome</keyword>
<feature type="domain" description="ABC-type uncharacterised transport system" evidence="1">
    <location>
        <begin position="175"/>
        <end position="473"/>
    </location>
</feature>
<sequence length="612" mass="65780">MNPARLLALVVSGLVAGFLGLNLLASLFADGVRLDLTEGRLYQLSPGTIEVINRLEEPITLNFYYSRGAAARYPALRAYGARVRELLRGVAARSGGRIQLSEIDPQPFSTAEDAAIAAGLEAVPTEDGGQLFFGLAGTNTLDGTRIIAFFDPAEEARLEYEIVRVIAELERARTPVIAIISSLPFAPGQDGRSANPMIDALAQTYDVRWLDERFSAIPDADALFLLHPPNLTEEQLYLVDQHVLRRGRVFVSIDPLAHLALRTGPDGLPPVNALRTSRLPRLLSRWGIGYDPTYTAMDREHGLPVQVNEAGRTRTRAYPLWFSVPPSGLSGTMPATAALSQGVNFGSPGIVQHLGGEADFTVLAATGQEGARIDSDIAATSPSPDVLQRDYIPDSNAPLALAARLSGPVSTAFPDGPPTGDIRFEASQHLAGPADAEIIVIADADWLDPAFYLRADGAGGEQMVADNLALMLNLADALAGDPALVNLRSRTGSARPMLRVEALRSEAETRFRELQDALRAELSDAEGSLARLSAAGEASTLGGAAPASAARAEALRERIVAARAALRDVERGFRREIVALESRLQFWTIWVPPLLVIGLAILTTLLRRRRRP</sequence>
<evidence type="ECO:0000259" key="1">
    <source>
        <dbReference type="Pfam" id="PF09822"/>
    </source>
</evidence>
<dbReference type="OrthoDB" id="9777219at2"/>
<evidence type="ECO:0000313" key="4">
    <source>
        <dbReference type="Proteomes" id="UP000286954"/>
    </source>
</evidence>
<organism evidence="3 4">
    <name type="scientific">Glycocaulis alkaliphilus</name>
    <dbReference type="NCBI Taxonomy" id="1434191"/>
    <lineage>
        <taxon>Bacteria</taxon>
        <taxon>Pseudomonadati</taxon>
        <taxon>Pseudomonadota</taxon>
        <taxon>Alphaproteobacteria</taxon>
        <taxon>Maricaulales</taxon>
        <taxon>Maricaulaceae</taxon>
        <taxon>Glycocaulis</taxon>
    </lineage>
</organism>
<accession>A0A3T0E5Z5</accession>
<dbReference type="RefSeq" id="WP_127565180.1">
    <property type="nucleotide sequence ID" value="NZ_BMFB01000004.1"/>
</dbReference>
<gene>
    <name evidence="3" type="ORF">X907_0172</name>
</gene>
<dbReference type="KEGG" id="gak:X907_0172"/>
<dbReference type="InterPro" id="IPR019196">
    <property type="entry name" value="ABC_transp_unknown"/>
</dbReference>
<protein>
    <submittedName>
        <fullName evidence="3">Uncharacterized protein</fullName>
    </submittedName>
</protein>
<dbReference type="Pfam" id="PF09822">
    <property type="entry name" value="ABC_transp_aux"/>
    <property type="match status" value="1"/>
</dbReference>
<proteinExistence type="predicted"/>
<dbReference type="EMBL" id="CP018911">
    <property type="protein sequence ID" value="AZU02722.1"/>
    <property type="molecule type" value="Genomic_DNA"/>
</dbReference>
<feature type="domain" description="DUF7088" evidence="2">
    <location>
        <begin position="39"/>
        <end position="135"/>
    </location>
</feature>
<dbReference type="InterPro" id="IPR055396">
    <property type="entry name" value="DUF7088"/>
</dbReference>
<dbReference type="AlphaFoldDB" id="A0A3T0E5Z5"/>
<dbReference type="Pfam" id="PF23357">
    <property type="entry name" value="DUF7088"/>
    <property type="match status" value="1"/>
</dbReference>
<name>A0A3T0E5Z5_9PROT</name>
<reference evidence="3 4" key="1">
    <citation type="submission" date="2016-12" db="EMBL/GenBank/DDBJ databases">
        <title>The genome of dimorphic prosthecate Glycocaulis alkaliphilus 6b-8t, isolated from crude oil dictates its adaptability in petroleum environments.</title>
        <authorList>
            <person name="Wu X.-L."/>
            <person name="Geng S."/>
        </authorList>
    </citation>
    <scope>NUCLEOTIDE SEQUENCE [LARGE SCALE GENOMIC DNA]</scope>
    <source>
        <strain evidence="3 4">6B-8</strain>
    </source>
</reference>
<evidence type="ECO:0000259" key="2">
    <source>
        <dbReference type="Pfam" id="PF23357"/>
    </source>
</evidence>
<evidence type="ECO:0000313" key="3">
    <source>
        <dbReference type="EMBL" id="AZU02722.1"/>
    </source>
</evidence>